<comment type="function">
    <text evidence="10">Cell wall formation. Catalyzes the transfer of a GlcNAc subunit on undecaprenyl-pyrophosphoryl-MurNAc-pentapeptide (lipid intermediate I) to form undecaprenyl-pyrophosphoryl-MurNAc-(pentapeptide)GlcNAc (lipid intermediate II).</text>
</comment>
<feature type="domain" description="Glycosyl transferase family 28 C-terminal" evidence="13">
    <location>
        <begin position="198"/>
        <end position="363"/>
    </location>
</feature>
<dbReference type="GO" id="GO:0051301">
    <property type="term" value="P:cell division"/>
    <property type="evidence" value="ECO:0007669"/>
    <property type="project" value="UniProtKB-KW"/>
</dbReference>
<dbReference type="GO" id="GO:0051991">
    <property type="term" value="F:UDP-N-acetyl-D-glucosamine:N-acetylmuramoyl-L-alanyl-D-glutamyl-meso-2,6-diaminopimelyl-D-alanyl-D-alanine-diphosphoundecaprenol 4-beta-N-acetylglucosaminlytransferase activity"/>
    <property type="evidence" value="ECO:0007669"/>
    <property type="project" value="RHEA"/>
</dbReference>
<dbReference type="Pfam" id="PF04101">
    <property type="entry name" value="Glyco_tran_28_C"/>
    <property type="match status" value="1"/>
</dbReference>
<dbReference type="InterPro" id="IPR006009">
    <property type="entry name" value="GlcNAc_MurG"/>
</dbReference>
<dbReference type="UniPathway" id="UPA00219"/>
<evidence type="ECO:0000256" key="10">
    <source>
        <dbReference type="HAMAP-Rule" id="MF_00033"/>
    </source>
</evidence>
<dbReference type="HAMAP" id="MF_00033">
    <property type="entry name" value="MurG"/>
    <property type="match status" value="1"/>
</dbReference>
<evidence type="ECO:0000313" key="15">
    <source>
        <dbReference type="Proteomes" id="UP000176409"/>
    </source>
</evidence>
<comment type="pathway">
    <text evidence="10">Cell wall biogenesis; peptidoglycan biosynthesis.</text>
</comment>
<keyword evidence="6 10" id="KW-0573">Peptidoglycan synthesis</keyword>
<keyword evidence="11" id="KW-1133">Transmembrane helix</keyword>
<keyword evidence="11" id="KW-0812">Transmembrane</keyword>
<evidence type="ECO:0000256" key="11">
    <source>
        <dbReference type="SAM" id="Phobius"/>
    </source>
</evidence>
<evidence type="ECO:0000313" key="14">
    <source>
        <dbReference type="EMBL" id="OGG28874.1"/>
    </source>
</evidence>
<feature type="binding site" evidence="10">
    <location>
        <begin position="15"/>
        <end position="17"/>
    </location>
    <ligand>
        <name>UDP-N-acetyl-alpha-D-glucosamine</name>
        <dbReference type="ChEBI" id="CHEBI:57705"/>
    </ligand>
</feature>
<protein>
    <recommendedName>
        <fullName evidence="10">UDP-N-acetylglucosamine--N-acetylmuramyl-(pentapeptide) pyrophosphoryl-undecaprenol N-acetylglucosamine transferase</fullName>
        <ecNumber evidence="10">2.4.1.227</ecNumber>
    </recommendedName>
    <alternativeName>
        <fullName evidence="10">Undecaprenyl-PP-MurNAc-pentapeptide-UDPGlcNAc GlcNAc transferase</fullName>
    </alternativeName>
</protein>
<keyword evidence="1 10" id="KW-1003">Cell membrane</keyword>
<dbReference type="Proteomes" id="UP000176409">
    <property type="component" value="Unassembled WGS sequence"/>
</dbReference>
<dbReference type="STRING" id="1798396.A2973_04775"/>
<dbReference type="Pfam" id="PF03033">
    <property type="entry name" value="Glyco_transf_28"/>
    <property type="match status" value="1"/>
</dbReference>
<dbReference type="EMBL" id="MFJZ01000066">
    <property type="protein sequence ID" value="OGG28874.1"/>
    <property type="molecule type" value="Genomic_DNA"/>
</dbReference>
<comment type="catalytic activity">
    <reaction evidence="10">
        <text>di-trans,octa-cis-undecaprenyl diphospho-N-acetyl-alpha-D-muramoyl-L-alanyl-D-glutamyl-meso-2,6-diaminopimeloyl-D-alanyl-D-alanine + UDP-N-acetyl-alpha-D-glucosamine = di-trans,octa-cis-undecaprenyl diphospho-[N-acetyl-alpha-D-glucosaminyl-(1-&gt;4)]-N-acetyl-alpha-D-muramoyl-L-alanyl-D-glutamyl-meso-2,6-diaminopimeloyl-D-alanyl-D-alanine + UDP + H(+)</text>
        <dbReference type="Rhea" id="RHEA:31227"/>
        <dbReference type="ChEBI" id="CHEBI:15378"/>
        <dbReference type="ChEBI" id="CHEBI:57705"/>
        <dbReference type="ChEBI" id="CHEBI:58223"/>
        <dbReference type="ChEBI" id="CHEBI:61387"/>
        <dbReference type="ChEBI" id="CHEBI:61388"/>
        <dbReference type="EC" id="2.4.1.227"/>
    </reaction>
</comment>
<name>A0A1F6AVZ0_9BACT</name>
<dbReference type="PANTHER" id="PTHR21015:SF22">
    <property type="entry name" value="GLYCOSYLTRANSFERASE"/>
    <property type="match status" value="1"/>
</dbReference>
<gene>
    <name evidence="10" type="primary">murG</name>
    <name evidence="14" type="ORF">A2973_04775</name>
</gene>
<keyword evidence="9 10" id="KW-0961">Cell wall biogenesis/degradation</keyword>
<evidence type="ECO:0000256" key="6">
    <source>
        <dbReference type="ARBA" id="ARBA00022984"/>
    </source>
</evidence>
<keyword evidence="5 10" id="KW-0133">Cell shape</keyword>
<keyword evidence="8 10" id="KW-0131">Cell cycle</keyword>
<keyword evidence="3 10" id="KW-0328">Glycosyltransferase</keyword>
<dbReference type="EC" id="2.4.1.227" evidence="10"/>
<keyword evidence="7 10" id="KW-0472">Membrane</keyword>
<dbReference type="InterPro" id="IPR004276">
    <property type="entry name" value="GlycoTrans_28_N"/>
</dbReference>
<dbReference type="GO" id="GO:0009252">
    <property type="term" value="P:peptidoglycan biosynthetic process"/>
    <property type="evidence" value="ECO:0007669"/>
    <property type="project" value="UniProtKB-UniRule"/>
</dbReference>
<evidence type="ECO:0000256" key="5">
    <source>
        <dbReference type="ARBA" id="ARBA00022960"/>
    </source>
</evidence>
<comment type="similarity">
    <text evidence="10">Belongs to the glycosyltransferase 28 family. MurG subfamily.</text>
</comment>
<dbReference type="Gene3D" id="3.40.50.2000">
    <property type="entry name" value="Glycogen Phosphorylase B"/>
    <property type="match status" value="2"/>
</dbReference>
<evidence type="ECO:0000256" key="4">
    <source>
        <dbReference type="ARBA" id="ARBA00022679"/>
    </source>
</evidence>
<dbReference type="InterPro" id="IPR007235">
    <property type="entry name" value="Glyco_trans_28_C"/>
</dbReference>
<evidence type="ECO:0000256" key="1">
    <source>
        <dbReference type="ARBA" id="ARBA00022475"/>
    </source>
</evidence>
<dbReference type="CDD" id="cd03785">
    <property type="entry name" value="GT28_MurG"/>
    <property type="match status" value="1"/>
</dbReference>
<dbReference type="AlphaFoldDB" id="A0A1F6AVZ0"/>
<sequence length="378" mass="41828">MLKPPNDNRRFVCITGGHLSPALCVLEKIEERDPKWNVVWIGRMTALEGDSQESEEYRIVTQKGIPFLPLVTGRISRGAGIGTLALSVFQIPNGFFRAYQYLVRYRPSLVISFGGYIAFPVAIMAYLLGIPVVTHEQTDELGLANRIISFFATRVYTSSPGGIRRNSEKFLYTGIPVRRLIYTPPQQPSFPCELDTPIVYVTGGSTGATSLNALVFPLVHEMTKSFTLIHQTGRGDYGRGIRVKKSLPAALRNRYLVSAYFSESDVSWIYKHAALVVGRSGASTVAEVAATGTVALFIPLPWSAGDEQEKNAMRLVDGGSAKRLFQHDTTSEILLKEISHMVTNNKAYREKARVVASIFDRQGAEHIVKDIETMIVPS</sequence>
<comment type="subcellular location">
    <subcellularLocation>
        <location evidence="10">Cell membrane</location>
        <topology evidence="10">Peripheral membrane protein</topology>
        <orientation evidence="10">Cytoplasmic side</orientation>
    </subcellularLocation>
</comment>
<dbReference type="GO" id="GO:0008360">
    <property type="term" value="P:regulation of cell shape"/>
    <property type="evidence" value="ECO:0007669"/>
    <property type="project" value="UniProtKB-KW"/>
</dbReference>
<evidence type="ECO:0000259" key="13">
    <source>
        <dbReference type="Pfam" id="PF04101"/>
    </source>
</evidence>
<evidence type="ECO:0000256" key="2">
    <source>
        <dbReference type="ARBA" id="ARBA00022618"/>
    </source>
</evidence>
<comment type="caution">
    <text evidence="14">The sequence shown here is derived from an EMBL/GenBank/DDBJ whole genome shotgun (WGS) entry which is preliminary data.</text>
</comment>
<feature type="binding site" evidence="10">
    <location>
        <position position="308"/>
    </location>
    <ligand>
        <name>UDP-N-acetyl-alpha-D-glucosamine</name>
        <dbReference type="ChEBI" id="CHEBI:57705"/>
    </ligand>
</feature>
<comment type="caution">
    <text evidence="10">Lacks conserved residue(s) required for the propagation of feature annotation.</text>
</comment>
<feature type="domain" description="Glycosyltransferase family 28 N-terminal" evidence="12">
    <location>
        <begin position="15"/>
        <end position="157"/>
    </location>
</feature>
<feature type="binding site" evidence="10">
    <location>
        <position position="205"/>
    </location>
    <ligand>
        <name>UDP-N-acetyl-alpha-D-glucosamine</name>
        <dbReference type="ChEBI" id="CHEBI:57705"/>
    </ligand>
</feature>
<accession>A0A1F6AVZ0</accession>
<keyword evidence="2 10" id="KW-0132">Cell division</keyword>
<evidence type="ECO:0000256" key="3">
    <source>
        <dbReference type="ARBA" id="ARBA00022676"/>
    </source>
</evidence>
<evidence type="ECO:0000259" key="12">
    <source>
        <dbReference type="Pfam" id="PF03033"/>
    </source>
</evidence>
<feature type="transmembrane region" description="Helical" evidence="11">
    <location>
        <begin position="109"/>
        <end position="128"/>
    </location>
</feature>
<evidence type="ECO:0000256" key="8">
    <source>
        <dbReference type="ARBA" id="ARBA00023306"/>
    </source>
</evidence>
<proteinExistence type="inferred from homology"/>
<dbReference type="GO" id="GO:0071555">
    <property type="term" value="P:cell wall organization"/>
    <property type="evidence" value="ECO:0007669"/>
    <property type="project" value="UniProtKB-KW"/>
</dbReference>
<evidence type="ECO:0000256" key="7">
    <source>
        <dbReference type="ARBA" id="ARBA00023136"/>
    </source>
</evidence>
<reference evidence="14 15" key="1">
    <citation type="journal article" date="2016" name="Nat. Commun.">
        <title>Thousands of microbial genomes shed light on interconnected biogeochemical processes in an aquifer system.</title>
        <authorList>
            <person name="Anantharaman K."/>
            <person name="Brown C.T."/>
            <person name="Hug L.A."/>
            <person name="Sharon I."/>
            <person name="Castelle C.J."/>
            <person name="Probst A.J."/>
            <person name="Thomas B.C."/>
            <person name="Singh A."/>
            <person name="Wilkins M.J."/>
            <person name="Karaoz U."/>
            <person name="Brodie E.L."/>
            <person name="Williams K.H."/>
            <person name="Hubbard S.S."/>
            <person name="Banfield J.F."/>
        </authorList>
    </citation>
    <scope>NUCLEOTIDE SEQUENCE [LARGE SCALE GENOMIC DNA]</scope>
</reference>
<organism evidence="14 15">
    <name type="scientific">Candidatus Gottesmanbacteria bacterium RIFCSPLOWO2_01_FULL_49_10</name>
    <dbReference type="NCBI Taxonomy" id="1798396"/>
    <lineage>
        <taxon>Bacteria</taxon>
        <taxon>Candidatus Gottesmaniibacteriota</taxon>
    </lineage>
</organism>
<keyword evidence="4 10" id="KW-0808">Transferase</keyword>
<dbReference type="GO" id="GO:0005886">
    <property type="term" value="C:plasma membrane"/>
    <property type="evidence" value="ECO:0007669"/>
    <property type="project" value="UniProtKB-SubCell"/>
</dbReference>
<feature type="binding site" evidence="10">
    <location>
        <position position="178"/>
    </location>
    <ligand>
        <name>UDP-N-acetyl-alpha-D-glucosamine</name>
        <dbReference type="ChEBI" id="CHEBI:57705"/>
    </ligand>
</feature>
<evidence type="ECO:0000256" key="9">
    <source>
        <dbReference type="ARBA" id="ARBA00023316"/>
    </source>
</evidence>
<dbReference type="GO" id="GO:0050511">
    <property type="term" value="F:undecaprenyldiphospho-muramoylpentapeptide beta-N-acetylglucosaminyltransferase activity"/>
    <property type="evidence" value="ECO:0007669"/>
    <property type="project" value="UniProtKB-UniRule"/>
</dbReference>
<dbReference type="GO" id="GO:0005975">
    <property type="term" value="P:carbohydrate metabolic process"/>
    <property type="evidence" value="ECO:0007669"/>
    <property type="project" value="InterPro"/>
</dbReference>
<dbReference type="PANTHER" id="PTHR21015">
    <property type="entry name" value="UDP-N-ACETYLGLUCOSAMINE--N-ACETYLMURAMYL-(PENTAPEPTIDE) PYROPHOSPHORYL-UNDECAPRENOL N-ACETYLGLUCOSAMINE TRANSFERASE 1"/>
    <property type="match status" value="1"/>
</dbReference>
<dbReference type="SUPFAM" id="SSF53756">
    <property type="entry name" value="UDP-Glycosyltransferase/glycogen phosphorylase"/>
    <property type="match status" value="1"/>
</dbReference>